<evidence type="ECO:0000313" key="2">
    <source>
        <dbReference type="EMBL" id="GAI09330.1"/>
    </source>
</evidence>
<feature type="domain" description="RNHCP" evidence="1">
    <location>
        <begin position="8"/>
        <end position="87"/>
    </location>
</feature>
<dbReference type="Pfam" id="PF12647">
    <property type="entry name" value="RNHCP"/>
    <property type="match status" value="1"/>
</dbReference>
<protein>
    <recommendedName>
        <fullName evidence="1">RNHCP domain-containing protein</fullName>
    </recommendedName>
</protein>
<dbReference type="AlphaFoldDB" id="X1M3T2"/>
<proteinExistence type="predicted"/>
<sequence>MGRKDENKGFICEHCGQRVLPTTNGSYRNHCPFCLYSKHMDIKPGDRQCQCHGLMKPVGLKYHTKKGFQIIYECLKCGKKKVNKVAEFTVQPDNADELIKLFS</sequence>
<reference evidence="2" key="1">
    <citation type="journal article" date="2014" name="Front. Microbiol.">
        <title>High frequency of phylogenetically diverse reductive dehalogenase-homologous genes in deep subseafloor sedimentary metagenomes.</title>
        <authorList>
            <person name="Kawai M."/>
            <person name="Futagami T."/>
            <person name="Toyoda A."/>
            <person name="Takaki Y."/>
            <person name="Nishi S."/>
            <person name="Hori S."/>
            <person name="Arai W."/>
            <person name="Tsubouchi T."/>
            <person name="Morono Y."/>
            <person name="Uchiyama I."/>
            <person name="Ito T."/>
            <person name="Fujiyama A."/>
            <person name="Inagaki F."/>
            <person name="Takami H."/>
        </authorList>
    </citation>
    <scope>NUCLEOTIDE SEQUENCE</scope>
    <source>
        <strain evidence="2">Expedition CK06-06</strain>
    </source>
</reference>
<name>X1M3T2_9ZZZZ</name>
<evidence type="ECO:0000259" key="1">
    <source>
        <dbReference type="Pfam" id="PF12647"/>
    </source>
</evidence>
<comment type="caution">
    <text evidence="2">The sequence shown here is derived from an EMBL/GenBank/DDBJ whole genome shotgun (WGS) entry which is preliminary data.</text>
</comment>
<gene>
    <name evidence="2" type="ORF">S06H3_17700</name>
</gene>
<dbReference type="EMBL" id="BARV01008874">
    <property type="protein sequence ID" value="GAI09330.1"/>
    <property type="molecule type" value="Genomic_DNA"/>
</dbReference>
<organism evidence="2">
    <name type="scientific">marine sediment metagenome</name>
    <dbReference type="NCBI Taxonomy" id="412755"/>
    <lineage>
        <taxon>unclassified sequences</taxon>
        <taxon>metagenomes</taxon>
        <taxon>ecological metagenomes</taxon>
    </lineage>
</organism>
<accession>X1M3T2</accession>
<dbReference type="InterPro" id="IPR024439">
    <property type="entry name" value="RNHCP"/>
</dbReference>